<evidence type="ECO:0000256" key="1">
    <source>
        <dbReference type="ARBA" id="ARBA00022737"/>
    </source>
</evidence>
<evidence type="ECO:0000256" key="2">
    <source>
        <dbReference type="SAM" id="SignalP"/>
    </source>
</evidence>
<feature type="domain" description="DUF7791" evidence="4">
    <location>
        <begin position="524"/>
        <end position="653"/>
    </location>
</feature>
<name>A0AAE0NJS5_9PEZI</name>
<dbReference type="InterPro" id="IPR027417">
    <property type="entry name" value="P-loop_NTPase"/>
</dbReference>
<dbReference type="Pfam" id="PF24883">
    <property type="entry name" value="NPHP3_N"/>
    <property type="match status" value="1"/>
</dbReference>
<reference evidence="5" key="2">
    <citation type="submission" date="2023-06" db="EMBL/GenBank/DDBJ databases">
        <authorList>
            <consortium name="Lawrence Berkeley National Laboratory"/>
            <person name="Haridas S."/>
            <person name="Hensen N."/>
            <person name="Bonometti L."/>
            <person name="Westerberg I."/>
            <person name="Brannstrom I.O."/>
            <person name="Guillou S."/>
            <person name="Cros-Aarteil S."/>
            <person name="Calhoun S."/>
            <person name="Kuo A."/>
            <person name="Mondo S."/>
            <person name="Pangilinan J."/>
            <person name="Riley R."/>
            <person name="Labutti K."/>
            <person name="Andreopoulos B."/>
            <person name="Lipzen A."/>
            <person name="Chen C."/>
            <person name="Yanf M."/>
            <person name="Daum C."/>
            <person name="Ng V."/>
            <person name="Clum A."/>
            <person name="Steindorff A."/>
            <person name="Ohm R."/>
            <person name="Martin F."/>
            <person name="Silar P."/>
            <person name="Natvig D."/>
            <person name="Lalanne C."/>
            <person name="Gautier V."/>
            <person name="Ament-Velasquez S.L."/>
            <person name="Kruys A."/>
            <person name="Hutchinson M.I."/>
            <person name="Powell A.J."/>
            <person name="Barry K."/>
            <person name="Miller A.N."/>
            <person name="Grigoriev I.V."/>
            <person name="Debuchy R."/>
            <person name="Gladieux P."/>
            <person name="Thoren M.H."/>
            <person name="Johannesson H."/>
        </authorList>
    </citation>
    <scope>NUCLEOTIDE SEQUENCE</scope>
    <source>
        <strain evidence="5">CBS 958.72</strain>
    </source>
</reference>
<feature type="domain" description="Nephrocystin 3-like N-terminal" evidence="3">
    <location>
        <begin position="260"/>
        <end position="423"/>
    </location>
</feature>
<feature type="chain" id="PRO_5042096469" description="NACHT domain-containing protein" evidence="2">
    <location>
        <begin position="21"/>
        <end position="669"/>
    </location>
</feature>
<evidence type="ECO:0000313" key="6">
    <source>
        <dbReference type="Proteomes" id="UP001287356"/>
    </source>
</evidence>
<dbReference type="SUPFAM" id="SSF52540">
    <property type="entry name" value="P-loop containing nucleoside triphosphate hydrolases"/>
    <property type="match status" value="1"/>
</dbReference>
<evidence type="ECO:0000259" key="3">
    <source>
        <dbReference type="Pfam" id="PF24883"/>
    </source>
</evidence>
<keyword evidence="1" id="KW-0677">Repeat</keyword>
<sequence length="669" mass="74857">MDPFTAFSLASSILSFVTFAGTLVKDGMKIHESGGLEDNATLERVIIRMQAFRSRLDRPLSSPQLGGDEETLQNLLEESDKVATNLLALLGKMKGPTGGGLRARWASLAASWRNLIGEKSRKDLEAQLGSIEARATMVLTRMTRDGEDCLAGKQHDDKLGDLMENVDELKSLCSRLKPLSEDTMRGIQSILDVIDRACADRVLNALKYDTMMERSNSVSDDLFAIERDGDYGNAFNWILESGENPGSSEREKIAVKEARRRFEGWLSSSAGGIFHIAGKPGSGKTKEQLTRWSVGRGRRLKMVNFFFSMLTGGLQERFDGLYRTLLYQLLSDEPELISKVLKGPWGQASSTKRDVNITMEEKVQAINDIFGANASIDVSLCIFIDGLDELRDVQVGDMMDLVNQLRAWAAPTERGVKICVASRVDWPFMSMFDREKRFVLHEITRYDMERFVQKRIPADKIPPSDWAHIVKEIPKKAEGVFLWVRLVVGIIRDEIADGEIPATSAILEGFLPGLEHLVDNILRSITPRNQVKAHQTIKILMATQSSRIPLRLLTYSFLDDFERDPTFAFGDGFPGEQESSTFAQARIGDARRRLYTRCKGLIEASPDDGALKFIHRLVWEYLMSEDMDKMLAKSNPNFNAADAASIILLAELQVLVIGCAPATQDQVWF</sequence>
<dbReference type="Pfam" id="PF25053">
    <property type="entry name" value="DUF7791"/>
    <property type="match status" value="1"/>
</dbReference>
<evidence type="ECO:0000313" key="5">
    <source>
        <dbReference type="EMBL" id="KAK3382752.1"/>
    </source>
</evidence>
<evidence type="ECO:0000259" key="4">
    <source>
        <dbReference type="Pfam" id="PF25053"/>
    </source>
</evidence>
<reference evidence="5" key="1">
    <citation type="journal article" date="2023" name="Mol. Phylogenet. Evol.">
        <title>Genome-scale phylogeny and comparative genomics of the fungal order Sordariales.</title>
        <authorList>
            <person name="Hensen N."/>
            <person name="Bonometti L."/>
            <person name="Westerberg I."/>
            <person name="Brannstrom I.O."/>
            <person name="Guillou S."/>
            <person name="Cros-Aarteil S."/>
            <person name="Calhoun S."/>
            <person name="Haridas S."/>
            <person name="Kuo A."/>
            <person name="Mondo S."/>
            <person name="Pangilinan J."/>
            <person name="Riley R."/>
            <person name="LaButti K."/>
            <person name="Andreopoulos B."/>
            <person name="Lipzen A."/>
            <person name="Chen C."/>
            <person name="Yan M."/>
            <person name="Daum C."/>
            <person name="Ng V."/>
            <person name="Clum A."/>
            <person name="Steindorff A."/>
            <person name="Ohm R.A."/>
            <person name="Martin F."/>
            <person name="Silar P."/>
            <person name="Natvig D.O."/>
            <person name="Lalanne C."/>
            <person name="Gautier V."/>
            <person name="Ament-Velasquez S.L."/>
            <person name="Kruys A."/>
            <person name="Hutchinson M.I."/>
            <person name="Powell A.J."/>
            <person name="Barry K."/>
            <person name="Miller A.N."/>
            <person name="Grigoriev I.V."/>
            <person name="Debuchy R."/>
            <person name="Gladieux P."/>
            <person name="Hiltunen Thoren M."/>
            <person name="Johannesson H."/>
        </authorList>
    </citation>
    <scope>NUCLEOTIDE SEQUENCE</scope>
    <source>
        <strain evidence="5">CBS 958.72</strain>
    </source>
</reference>
<evidence type="ECO:0008006" key="7">
    <source>
        <dbReference type="Google" id="ProtNLM"/>
    </source>
</evidence>
<dbReference type="AlphaFoldDB" id="A0AAE0NJS5"/>
<dbReference type="EMBL" id="JAULSN010000001">
    <property type="protein sequence ID" value="KAK3382752.1"/>
    <property type="molecule type" value="Genomic_DNA"/>
</dbReference>
<protein>
    <recommendedName>
        <fullName evidence="7">NACHT domain-containing protein</fullName>
    </recommendedName>
</protein>
<gene>
    <name evidence="5" type="ORF">B0T24DRAFT_686933</name>
</gene>
<feature type="signal peptide" evidence="2">
    <location>
        <begin position="1"/>
        <end position="20"/>
    </location>
</feature>
<dbReference type="InterPro" id="IPR056693">
    <property type="entry name" value="DUF7791"/>
</dbReference>
<keyword evidence="2" id="KW-0732">Signal</keyword>
<dbReference type="PANTHER" id="PTHR10039">
    <property type="entry name" value="AMELOGENIN"/>
    <property type="match status" value="1"/>
</dbReference>
<dbReference type="InterPro" id="IPR056884">
    <property type="entry name" value="NPHP3-like_N"/>
</dbReference>
<dbReference type="Gene3D" id="3.40.50.300">
    <property type="entry name" value="P-loop containing nucleotide triphosphate hydrolases"/>
    <property type="match status" value="1"/>
</dbReference>
<dbReference type="Proteomes" id="UP001287356">
    <property type="component" value="Unassembled WGS sequence"/>
</dbReference>
<organism evidence="5 6">
    <name type="scientific">Lasiosphaeria ovina</name>
    <dbReference type="NCBI Taxonomy" id="92902"/>
    <lineage>
        <taxon>Eukaryota</taxon>
        <taxon>Fungi</taxon>
        <taxon>Dikarya</taxon>
        <taxon>Ascomycota</taxon>
        <taxon>Pezizomycotina</taxon>
        <taxon>Sordariomycetes</taxon>
        <taxon>Sordariomycetidae</taxon>
        <taxon>Sordariales</taxon>
        <taxon>Lasiosphaeriaceae</taxon>
        <taxon>Lasiosphaeria</taxon>
    </lineage>
</organism>
<proteinExistence type="predicted"/>
<keyword evidence="6" id="KW-1185">Reference proteome</keyword>
<accession>A0AAE0NJS5</accession>
<comment type="caution">
    <text evidence="5">The sequence shown here is derived from an EMBL/GenBank/DDBJ whole genome shotgun (WGS) entry which is preliminary data.</text>
</comment>
<dbReference type="PANTHER" id="PTHR10039:SF5">
    <property type="entry name" value="NACHT DOMAIN-CONTAINING PROTEIN"/>
    <property type="match status" value="1"/>
</dbReference>